<evidence type="ECO:0000313" key="12">
    <source>
        <dbReference type="EMBL" id="GJJ09469.1"/>
    </source>
</evidence>
<proteinExistence type="inferred from homology"/>
<feature type="compositionally biased region" description="Basic and acidic residues" evidence="10">
    <location>
        <begin position="179"/>
        <end position="200"/>
    </location>
</feature>
<evidence type="ECO:0000256" key="10">
    <source>
        <dbReference type="SAM" id="MobiDB-lite"/>
    </source>
</evidence>
<evidence type="ECO:0000259" key="11">
    <source>
        <dbReference type="PROSITE" id="PS50829"/>
    </source>
</evidence>
<dbReference type="SUPFAM" id="SSF55277">
    <property type="entry name" value="GYF domain"/>
    <property type="match status" value="1"/>
</dbReference>
<feature type="compositionally biased region" description="Polar residues" evidence="10">
    <location>
        <begin position="397"/>
        <end position="411"/>
    </location>
</feature>
<evidence type="ECO:0000256" key="8">
    <source>
        <dbReference type="ARBA" id="ARBA00030311"/>
    </source>
</evidence>
<dbReference type="Pfam" id="PF02213">
    <property type="entry name" value="GYF"/>
    <property type="match status" value="1"/>
</dbReference>
<keyword evidence="4" id="KW-0375">Hydrogen ion transport</keyword>
<gene>
    <name evidence="12" type="ORF">Clacol_003692</name>
</gene>
<feature type="region of interest" description="Disordered" evidence="10">
    <location>
        <begin position="1069"/>
        <end position="1097"/>
    </location>
</feature>
<dbReference type="InterPro" id="IPR003169">
    <property type="entry name" value="GYF"/>
</dbReference>
<feature type="compositionally biased region" description="Polar residues" evidence="10">
    <location>
        <begin position="659"/>
        <end position="668"/>
    </location>
</feature>
<reference evidence="12" key="1">
    <citation type="submission" date="2021-10" db="EMBL/GenBank/DDBJ databases">
        <title>De novo Genome Assembly of Clathrus columnatus (Basidiomycota, Fungi) Using Illumina and Nanopore Sequence Data.</title>
        <authorList>
            <person name="Ogiso-Tanaka E."/>
            <person name="Itagaki H."/>
            <person name="Hosoya T."/>
            <person name="Hosaka K."/>
        </authorList>
    </citation>
    <scope>NUCLEOTIDE SEQUENCE</scope>
    <source>
        <strain evidence="12">MO-923</strain>
    </source>
</reference>
<dbReference type="InterPro" id="IPR005772">
    <property type="entry name" value="ATPase_V1-cplx_fsu_euk"/>
</dbReference>
<feature type="compositionally biased region" description="Polar residues" evidence="10">
    <location>
        <begin position="201"/>
        <end position="215"/>
    </location>
</feature>
<dbReference type="GO" id="GO:0046961">
    <property type="term" value="F:proton-transporting ATPase activity, rotational mechanism"/>
    <property type="evidence" value="ECO:0007669"/>
    <property type="project" value="InterPro"/>
</dbReference>
<dbReference type="Proteomes" id="UP001050691">
    <property type="component" value="Unassembled WGS sequence"/>
</dbReference>
<feature type="region of interest" description="Disordered" evidence="10">
    <location>
        <begin position="464"/>
        <end position="487"/>
    </location>
</feature>
<evidence type="ECO:0000256" key="2">
    <source>
        <dbReference type="ARBA" id="ARBA00013430"/>
    </source>
</evidence>
<keyword evidence="13" id="KW-1185">Reference proteome</keyword>
<feature type="compositionally biased region" description="Low complexity" evidence="10">
    <location>
        <begin position="554"/>
        <end position="569"/>
    </location>
</feature>
<feature type="compositionally biased region" description="Polar residues" evidence="10">
    <location>
        <begin position="1071"/>
        <end position="1080"/>
    </location>
</feature>
<feature type="compositionally biased region" description="Polar residues" evidence="10">
    <location>
        <begin position="722"/>
        <end position="742"/>
    </location>
</feature>
<evidence type="ECO:0000256" key="9">
    <source>
        <dbReference type="ARBA" id="ARBA00046254"/>
    </source>
</evidence>
<sequence>MAGVGNRSLIAVIGDEDTITGLLLAGIGHVSEQQKRNFLIVDSKTQVSTIESAFQEYTERKDIAILLINQHVADKVRPSVDNYQQAFPALLEIPSKDHPYATAADESSLNIREEGFIAERDSYSPPLPVPTDALSQRAASVLSHQANEYSNGVNDRASRRRSIMDPRHTRFSGFISNLIRRDRDRDSDRQDMEPDPDKTEQVTTTAITQPSSSMITPASLPAPRPTTPPPSLPPPTLHELGLSLSVLTANLSPSHLTTPPTSGTFLSPCYLLLCHAQGLDVLPLKRPPAPQPFALVRRVPFKSVVIMEERGVMVAIAGRRDGVRVYALEEVKKAIEWRMDFEIRKEIERNRREDAKRRPTGPVDNIFAPIATSDPKLKDNVLPPGNIRKMPSLPVSPLNTASTTAKNSSLPTRRYQPKPPTEPSSPPPQYVPSSDVQRPPFNSGLSAISIYQNSTHRTSAANLLDMPSRRNRQEEKPDGATVSWAGGSDDEAIDIVAAGPSGSAALDERTSIIASSSPWQANTTGGAGLSEIGVEGAPRSRRPSSIDLSEATALPPQNTTPSPTLTLSSIRQTLSRSRPLAARAPIVTDLDEPSDTEPEPGVGGTSERISFAQALLESRLPNIPPPGTRQAQLPVLISASHPVIIGDEESTPISEHRPQTASSITPSQEVAVPKSASRRSERFRRRRWTVLDGVFNTSNAVQISSSGESHVKSPVVERRQMAASSNRQVARTASQSSLNRSASARRGETSTFNTNHNETDIRQEGIPSALPSTSEASRPASARTTASTIRFIPRIFTNALNNRRSDDTVFLARSPDEGTFKRNNGNGTQSAAPKLEYVKLPGTKSSIMIKAVETARKSFLAILCGENGEKIELFAGTYRTALGLSRTFILPDSPRNIELQLQGDDLVEVFLVFSHNVFGLEPATVRVREVRIGRAERRAARRRARGARNENESQENDFMTMAEDDNIPVSLAIDSPETILQGTTTVTDASIRPNAVRQTADTGDAVASPAEPIIPAAATHNPDDLVTLAAAQIGSYTTFQQLSFAPTFPLAAIADEWIIPPTYPKVLQRYPKSNDNNNAPSEDVNAEEQQVLPPPGLPMPLPSPPSKWYYKDPKGIVRGPWKASLMQSWYKDGYLPLDLPVRRENETEYITLQDLRLRSVDPNCPFKGVLVSIPSIPLVNITGKVEGPLLNPISLLAQPKHYGPPALFFSSRGGHSTSIVDVRGRSVLKGRFFWSMDDDEGQGINKTKLGDITRIEAFDVETRAIIVALRQGGLEVVDVADAILSPADESREALPDFQASPANISRRGAYTWRIGSPVSLAPVSSLHEAPKTAITLVRKKQMANVATMAKAPAKSEGGYLIFDDSDNLFREEIIFLGRKDDNVYFCERNIDSFRILRLAPLR</sequence>
<evidence type="ECO:0000256" key="3">
    <source>
        <dbReference type="ARBA" id="ARBA00022448"/>
    </source>
</evidence>
<evidence type="ECO:0000256" key="5">
    <source>
        <dbReference type="ARBA" id="ARBA00023065"/>
    </source>
</evidence>
<dbReference type="InterPro" id="IPR035445">
    <property type="entry name" value="GYF-like_dom_sf"/>
</dbReference>
<comment type="similarity">
    <text evidence="1">Belongs to the V-ATPase F subunit family.</text>
</comment>
<feature type="compositionally biased region" description="Pro residues" evidence="10">
    <location>
        <begin position="220"/>
        <end position="236"/>
    </location>
</feature>
<dbReference type="Gene3D" id="3.30.1490.40">
    <property type="match status" value="1"/>
</dbReference>
<feature type="region of interest" description="Disordered" evidence="10">
    <location>
        <begin position="703"/>
        <end position="784"/>
    </location>
</feature>
<dbReference type="EMBL" id="BPWL01000004">
    <property type="protein sequence ID" value="GJJ09469.1"/>
    <property type="molecule type" value="Genomic_DNA"/>
</dbReference>
<accession>A0AAV5A896</accession>
<organism evidence="12 13">
    <name type="scientific">Clathrus columnatus</name>
    <dbReference type="NCBI Taxonomy" id="1419009"/>
    <lineage>
        <taxon>Eukaryota</taxon>
        <taxon>Fungi</taxon>
        <taxon>Dikarya</taxon>
        <taxon>Basidiomycota</taxon>
        <taxon>Agaricomycotina</taxon>
        <taxon>Agaricomycetes</taxon>
        <taxon>Phallomycetidae</taxon>
        <taxon>Phallales</taxon>
        <taxon>Clathraceae</taxon>
        <taxon>Clathrus</taxon>
    </lineage>
</organism>
<feature type="region of interest" description="Disordered" evidence="10">
    <location>
        <begin position="352"/>
        <end position="444"/>
    </location>
</feature>
<dbReference type="Gene3D" id="3.40.50.10580">
    <property type="entry name" value="ATPase, V1 complex, subunit F"/>
    <property type="match status" value="1"/>
</dbReference>
<dbReference type="GO" id="GO:0033180">
    <property type="term" value="C:proton-transporting V-type ATPase, V1 domain"/>
    <property type="evidence" value="ECO:0007669"/>
    <property type="project" value="InterPro"/>
</dbReference>
<dbReference type="PANTHER" id="PTHR13861:SF2">
    <property type="entry name" value="V-TYPE PROTON ATPASE SUBUNIT F"/>
    <property type="match status" value="1"/>
</dbReference>
<comment type="caution">
    <text evidence="12">The sequence shown here is derived from an EMBL/GenBank/DDBJ whole genome shotgun (WGS) entry which is preliminary data.</text>
</comment>
<keyword evidence="5" id="KW-0406">Ion transport</keyword>
<feature type="region of interest" description="Disordered" evidence="10">
    <location>
        <begin position="145"/>
        <end position="238"/>
    </location>
</feature>
<feature type="region of interest" description="Disordered" evidence="10">
    <location>
        <begin position="651"/>
        <end position="681"/>
    </location>
</feature>
<dbReference type="PANTHER" id="PTHR13861">
    <property type="entry name" value="VACUOLAR ATP SYNTHASE SUBUNIT F"/>
    <property type="match status" value="1"/>
</dbReference>
<evidence type="ECO:0000256" key="7">
    <source>
        <dbReference type="ARBA" id="ARBA00029477"/>
    </source>
</evidence>
<feature type="compositionally biased region" description="Low complexity" evidence="10">
    <location>
        <begin position="771"/>
        <end position="784"/>
    </location>
</feature>
<keyword evidence="3" id="KW-0813">Transport</keyword>
<feature type="region of interest" description="Disordered" evidence="10">
    <location>
        <begin position="516"/>
        <end position="605"/>
    </location>
</feature>
<dbReference type="Pfam" id="PF01990">
    <property type="entry name" value="ATP-synt_F"/>
    <property type="match status" value="1"/>
</dbReference>
<comment type="subcellular location">
    <subcellularLocation>
        <location evidence="6">Vacuole membrane</location>
        <topology evidence="6">Peripheral membrane protein</topology>
        <orientation evidence="6">Cytoplasmic side</orientation>
    </subcellularLocation>
</comment>
<dbReference type="GO" id="GO:0000329">
    <property type="term" value="C:fungal-type vacuole membrane"/>
    <property type="evidence" value="ECO:0007669"/>
    <property type="project" value="TreeGrafter"/>
</dbReference>
<name>A0AAV5A896_9AGAM</name>
<feature type="compositionally biased region" description="Acidic residues" evidence="10">
    <location>
        <begin position="589"/>
        <end position="598"/>
    </location>
</feature>
<feature type="domain" description="GYF" evidence="11">
    <location>
        <begin position="1105"/>
        <end position="1161"/>
    </location>
</feature>
<evidence type="ECO:0000313" key="13">
    <source>
        <dbReference type="Proteomes" id="UP001050691"/>
    </source>
</evidence>
<comment type="subunit">
    <text evidence="7">V-ATPase is a heteromultimeric enzyme composed of a peripheral catalytic V1 complex (components A to H) attached to an integral membrane V0 proton pore complex (components: a, c, c', c'', d, e, f and VOA1).</text>
</comment>
<dbReference type="NCBIfam" id="TIGR01101">
    <property type="entry name" value="V_ATP_synt_F"/>
    <property type="match status" value="1"/>
</dbReference>
<dbReference type="PROSITE" id="PS50829">
    <property type="entry name" value="GYF"/>
    <property type="match status" value="1"/>
</dbReference>
<comment type="function">
    <text evidence="9">Subunit of the V1 complex of vacuolar(H+)-ATPase (V-ATPase), a multisubunit enzyme composed of a peripheral complex (V1) that hydrolyzes ATP and a membrane integral complex (V0) that translocates protons. V-ATPase is responsible for acidifying and maintaining the pH of intracellular compartments.</text>
</comment>
<protein>
    <recommendedName>
        <fullName evidence="2">V-type proton ATPase subunit F</fullName>
    </recommendedName>
    <alternativeName>
        <fullName evidence="8">Vacuolar proton pump subunit F</fullName>
    </alternativeName>
</protein>
<feature type="compositionally biased region" description="Basic and acidic residues" evidence="10">
    <location>
        <begin position="709"/>
        <end position="720"/>
    </location>
</feature>
<feature type="compositionally biased region" description="Pro residues" evidence="10">
    <location>
        <begin position="417"/>
        <end position="430"/>
    </location>
</feature>
<evidence type="ECO:0000256" key="1">
    <source>
        <dbReference type="ARBA" id="ARBA00010148"/>
    </source>
</evidence>
<evidence type="ECO:0000256" key="4">
    <source>
        <dbReference type="ARBA" id="ARBA00022781"/>
    </source>
</evidence>
<dbReference type="SMART" id="SM00444">
    <property type="entry name" value="GYF"/>
    <property type="match status" value="1"/>
</dbReference>
<dbReference type="InterPro" id="IPR008218">
    <property type="entry name" value="ATPase_V1-cplx_f_g_su"/>
</dbReference>
<dbReference type="SUPFAM" id="SSF159468">
    <property type="entry name" value="AtpF-like"/>
    <property type="match status" value="1"/>
</dbReference>
<feature type="compositionally biased region" description="Basic and acidic residues" evidence="10">
    <location>
        <begin position="467"/>
        <end position="478"/>
    </location>
</feature>
<evidence type="ECO:0000256" key="6">
    <source>
        <dbReference type="ARBA" id="ARBA00029427"/>
    </source>
</evidence>
<dbReference type="InterPro" id="IPR036906">
    <property type="entry name" value="ATPase_V1_fsu_sf"/>
</dbReference>